<dbReference type="NCBIfam" id="TIGR02348">
    <property type="entry name" value="GroEL"/>
    <property type="match status" value="1"/>
</dbReference>
<proteinExistence type="inferred from homology"/>
<evidence type="ECO:0000313" key="8">
    <source>
        <dbReference type="Proteomes" id="UP000193944"/>
    </source>
</evidence>
<comment type="caution">
    <text evidence="7">The sequence shown here is derived from an EMBL/GenBank/DDBJ whole genome shotgun (WGS) entry which is preliminary data.</text>
</comment>
<dbReference type="PANTHER" id="PTHR45633">
    <property type="entry name" value="60 KDA HEAT SHOCK PROTEIN, MITOCHONDRIAL"/>
    <property type="match status" value="1"/>
</dbReference>
<protein>
    <submittedName>
        <fullName evidence="7">Heat shock protein 60</fullName>
    </submittedName>
</protein>
<dbReference type="InterPro" id="IPR001844">
    <property type="entry name" value="Cpn60/GroEL"/>
</dbReference>
<dbReference type="Gene3D" id="3.30.260.10">
    <property type="entry name" value="TCP-1-like chaperonin intermediate domain"/>
    <property type="match status" value="1"/>
</dbReference>
<reference evidence="7 8" key="1">
    <citation type="submission" date="2016-08" db="EMBL/GenBank/DDBJ databases">
        <title>A Parts List for Fungal Cellulosomes Revealed by Comparative Genomics.</title>
        <authorList>
            <consortium name="DOE Joint Genome Institute"/>
            <person name="Haitjema C.H."/>
            <person name="Gilmore S.P."/>
            <person name="Henske J.K."/>
            <person name="Solomon K.V."/>
            <person name="De Groot R."/>
            <person name="Kuo A."/>
            <person name="Mondo S.J."/>
            <person name="Salamov A.A."/>
            <person name="Labutti K."/>
            <person name="Zhao Z."/>
            <person name="Chiniquy J."/>
            <person name="Barry K."/>
            <person name="Brewer H.M."/>
            <person name="Purvine S.O."/>
            <person name="Wright A.T."/>
            <person name="Boxma B."/>
            <person name="Van Alen T."/>
            <person name="Hackstein J.H."/>
            <person name="Baker S.E."/>
            <person name="Grigoriev I.V."/>
            <person name="O'Malley M.A."/>
        </authorList>
    </citation>
    <scope>NUCLEOTIDE SEQUENCE [LARGE SCALE GENOMIC DNA]</scope>
    <source>
        <strain evidence="7 8">S4</strain>
    </source>
</reference>
<dbReference type="CDD" id="cd03344">
    <property type="entry name" value="GroEL"/>
    <property type="match status" value="1"/>
</dbReference>
<name>A0A1Y1XNZ9_9FUNG</name>
<dbReference type="NCBIfam" id="NF000592">
    <property type="entry name" value="PRK00013.1"/>
    <property type="match status" value="1"/>
</dbReference>
<dbReference type="GO" id="GO:0042026">
    <property type="term" value="P:protein refolding"/>
    <property type="evidence" value="ECO:0007669"/>
    <property type="project" value="InterPro"/>
</dbReference>
<gene>
    <name evidence="7" type="ORF">BCR32DRAFT_227959</name>
</gene>
<accession>A0A1Y1XNZ9</accession>
<comment type="similarity">
    <text evidence="1 5">Belongs to the chaperonin (HSP60) family.</text>
</comment>
<evidence type="ECO:0000256" key="6">
    <source>
        <dbReference type="SAM" id="MobiDB-lite"/>
    </source>
</evidence>
<dbReference type="Proteomes" id="UP000193944">
    <property type="component" value="Unassembled WGS sequence"/>
</dbReference>
<evidence type="ECO:0000256" key="1">
    <source>
        <dbReference type="ARBA" id="ARBA00006607"/>
    </source>
</evidence>
<dbReference type="Gene3D" id="3.50.7.10">
    <property type="entry name" value="GroEL"/>
    <property type="match status" value="1"/>
</dbReference>
<dbReference type="OrthoDB" id="1733909at2759"/>
<keyword evidence="7" id="KW-0346">Stress response</keyword>
<keyword evidence="4" id="KW-0143">Chaperone</keyword>
<dbReference type="NCBIfam" id="NF009487">
    <property type="entry name" value="PRK12849.1"/>
    <property type="match status" value="1"/>
</dbReference>
<dbReference type="InterPro" id="IPR027410">
    <property type="entry name" value="TCP-1-like_intermed_sf"/>
</dbReference>
<dbReference type="NCBIfam" id="NF009488">
    <property type="entry name" value="PRK12850.1"/>
    <property type="match status" value="1"/>
</dbReference>
<keyword evidence="2" id="KW-0547">Nucleotide-binding</keyword>
<dbReference type="GO" id="GO:0005524">
    <property type="term" value="F:ATP binding"/>
    <property type="evidence" value="ECO:0007669"/>
    <property type="project" value="UniProtKB-KW"/>
</dbReference>
<dbReference type="InterPro" id="IPR027409">
    <property type="entry name" value="GroEL-like_apical_dom_sf"/>
</dbReference>
<dbReference type="PROSITE" id="PS00296">
    <property type="entry name" value="CHAPERONINS_CPN60"/>
    <property type="match status" value="1"/>
</dbReference>
<dbReference type="Pfam" id="PF00118">
    <property type="entry name" value="Cpn60_TCP1"/>
    <property type="match status" value="1"/>
</dbReference>
<keyword evidence="8" id="KW-1185">Reference proteome</keyword>
<dbReference type="SUPFAM" id="SSF52029">
    <property type="entry name" value="GroEL apical domain-like"/>
    <property type="match status" value="1"/>
</dbReference>
<keyword evidence="3" id="KW-0067">ATP-binding</keyword>
<dbReference type="PRINTS" id="PR00298">
    <property type="entry name" value="CHAPERONIN60"/>
</dbReference>
<dbReference type="Gene3D" id="1.10.560.10">
    <property type="entry name" value="GroEL-like equatorial domain"/>
    <property type="match status" value="1"/>
</dbReference>
<dbReference type="InterPro" id="IPR002423">
    <property type="entry name" value="Cpn60/GroEL/TCP-1"/>
</dbReference>
<dbReference type="HAMAP" id="MF_00600">
    <property type="entry name" value="CH60"/>
    <property type="match status" value="1"/>
</dbReference>
<dbReference type="EMBL" id="MCFG01000008">
    <property type="protein sequence ID" value="ORX87453.1"/>
    <property type="molecule type" value="Genomic_DNA"/>
</dbReference>
<dbReference type="GO" id="GO:0140662">
    <property type="term" value="F:ATP-dependent protein folding chaperone"/>
    <property type="evidence" value="ECO:0007669"/>
    <property type="project" value="InterPro"/>
</dbReference>
<dbReference type="InterPro" id="IPR027413">
    <property type="entry name" value="GROEL-like_equatorial_sf"/>
</dbReference>
<dbReference type="AlphaFoldDB" id="A0A1Y1XNZ9"/>
<evidence type="ECO:0000256" key="2">
    <source>
        <dbReference type="ARBA" id="ARBA00022741"/>
    </source>
</evidence>
<dbReference type="STRING" id="1754192.A0A1Y1XNZ9"/>
<dbReference type="InterPro" id="IPR018370">
    <property type="entry name" value="Chaperonin_Cpn60_CS"/>
</dbReference>
<dbReference type="NCBIfam" id="NF009489">
    <property type="entry name" value="PRK12851.1"/>
    <property type="match status" value="1"/>
</dbReference>
<reference evidence="7 8" key="2">
    <citation type="submission" date="2016-08" db="EMBL/GenBank/DDBJ databases">
        <title>Pervasive Adenine N6-methylation of Active Genes in Fungi.</title>
        <authorList>
            <consortium name="DOE Joint Genome Institute"/>
            <person name="Mondo S.J."/>
            <person name="Dannebaum R.O."/>
            <person name="Kuo R.C."/>
            <person name="Labutti K."/>
            <person name="Haridas S."/>
            <person name="Kuo A."/>
            <person name="Salamov A."/>
            <person name="Ahrendt S.R."/>
            <person name="Lipzen A."/>
            <person name="Sullivan W."/>
            <person name="Andreopoulos W.B."/>
            <person name="Clum A."/>
            <person name="Lindquist E."/>
            <person name="Daum C."/>
            <person name="Ramamoorthy G.K."/>
            <person name="Gryganskyi A."/>
            <person name="Culley D."/>
            <person name="Magnuson J.K."/>
            <person name="James T.Y."/>
            <person name="O'Malley M.A."/>
            <person name="Stajich J.E."/>
            <person name="Spatafora J.W."/>
            <person name="Visel A."/>
            <person name="Grigoriev I.V."/>
        </authorList>
    </citation>
    <scope>NUCLEOTIDE SEQUENCE [LARGE SCALE GENOMIC DNA]</scope>
    <source>
        <strain evidence="7 8">S4</strain>
    </source>
</reference>
<organism evidence="7 8">
    <name type="scientific">Anaeromyces robustus</name>
    <dbReference type="NCBI Taxonomy" id="1754192"/>
    <lineage>
        <taxon>Eukaryota</taxon>
        <taxon>Fungi</taxon>
        <taxon>Fungi incertae sedis</taxon>
        <taxon>Chytridiomycota</taxon>
        <taxon>Chytridiomycota incertae sedis</taxon>
        <taxon>Neocallimastigomycetes</taxon>
        <taxon>Neocallimastigales</taxon>
        <taxon>Neocallimastigaceae</taxon>
        <taxon>Anaeromyces</taxon>
    </lineage>
</organism>
<evidence type="ECO:0000256" key="5">
    <source>
        <dbReference type="RuleBase" id="RU000418"/>
    </source>
</evidence>
<dbReference type="SUPFAM" id="SSF48592">
    <property type="entry name" value="GroEL equatorial domain-like"/>
    <property type="match status" value="1"/>
</dbReference>
<feature type="region of interest" description="Disordered" evidence="6">
    <location>
        <begin position="582"/>
        <end position="601"/>
    </location>
</feature>
<evidence type="ECO:0000313" key="7">
    <source>
        <dbReference type="EMBL" id="ORX87453.1"/>
    </source>
</evidence>
<evidence type="ECO:0000256" key="4">
    <source>
        <dbReference type="ARBA" id="ARBA00023186"/>
    </source>
</evidence>
<dbReference type="FunFam" id="3.50.7.10:FF:000001">
    <property type="entry name" value="60 kDa chaperonin"/>
    <property type="match status" value="1"/>
</dbReference>
<sequence>MLSAQKSLICNGMIKTGIRRAVAPSLAVASNTMALTARRNYSSKYKEIIFAQEGRDKLAKGVNILAKAVSVTLGPKGRNVLIEQEFDPPKITKDGVTVAKSVELEDKFENLGARIVQDVANKTNDEAGDGTTTATVLARAIFAEGLKNVSAGINPVDLRRGVQKAVDVVVDFLKEQAHPISTFEEIAQVGTISANGDKHIGDLLAEAMKKVGKDGVINIHEGKTLEDELIVTEGMKFDNGYLSPHFITDNKGKKCELENPYILICEEKISTVQDIVPALEIAANSRRPLLIIADDVEGDALATCVLNKIRGQVQVCCIKAPGYGDHRKNNLGDIACLTNATVMSANVELTLDKLTEEHLGTCERITVTRDDTVFLKGAGDKAKIAERCNQIRSIIKEADLSMYEKEKHEERLAKLTGGVAVIKVGGVSEVEVGEKKDRFVDALHATRAAIEEGIVPGGGTALLKASKVLTNLKADTFDQQLGIDLVKKAIQEPCKTIVNNAGGEGAVVVGRLYNSFEVKGVEDKSVSKKDYKPFNYGYDAYNGEYCDMLKAGIIDPVKVVRTAIVDASGVASLLTTSECMIVDGPDDEPPAPPAGMPMGMM</sequence>
<evidence type="ECO:0000256" key="3">
    <source>
        <dbReference type="ARBA" id="ARBA00022840"/>
    </source>
</evidence>
<dbReference type="SUPFAM" id="SSF54849">
    <property type="entry name" value="GroEL-intermediate domain like"/>
    <property type="match status" value="2"/>
</dbReference>